<feature type="transmembrane region" description="Helical" evidence="2">
    <location>
        <begin position="32"/>
        <end position="49"/>
    </location>
</feature>
<dbReference type="InterPro" id="IPR013099">
    <property type="entry name" value="K_chnl_dom"/>
</dbReference>
<feature type="transmembrane region" description="Helical" evidence="2">
    <location>
        <begin position="61"/>
        <end position="78"/>
    </location>
</feature>
<accession>A0A0M0JVI1</accession>
<name>A0A0M0JVI1_9EUKA</name>
<feature type="transmembrane region" description="Helical" evidence="2">
    <location>
        <begin position="90"/>
        <end position="111"/>
    </location>
</feature>
<dbReference type="EMBL" id="JWZX01002179">
    <property type="protein sequence ID" value="KOO30686.1"/>
    <property type="molecule type" value="Genomic_DNA"/>
</dbReference>
<evidence type="ECO:0000313" key="4">
    <source>
        <dbReference type="EMBL" id="KOO30686.1"/>
    </source>
</evidence>
<keyword evidence="5" id="KW-1185">Reference proteome</keyword>
<dbReference type="AlphaFoldDB" id="A0A0M0JVI1"/>
<keyword evidence="2" id="KW-0472">Membrane</keyword>
<keyword evidence="2" id="KW-0812">Transmembrane</keyword>
<dbReference type="SUPFAM" id="SSF81324">
    <property type="entry name" value="Voltage-gated potassium channels"/>
    <property type="match status" value="1"/>
</dbReference>
<dbReference type="Proteomes" id="UP000037460">
    <property type="component" value="Unassembled WGS sequence"/>
</dbReference>
<feature type="compositionally biased region" description="Acidic residues" evidence="1">
    <location>
        <begin position="314"/>
        <end position="327"/>
    </location>
</feature>
<protein>
    <recommendedName>
        <fullName evidence="3">Potassium channel domain-containing protein</fullName>
    </recommendedName>
</protein>
<evidence type="ECO:0000259" key="3">
    <source>
        <dbReference type="Pfam" id="PF07885"/>
    </source>
</evidence>
<feature type="region of interest" description="Disordered" evidence="1">
    <location>
        <begin position="275"/>
        <end position="346"/>
    </location>
</feature>
<evidence type="ECO:0000256" key="1">
    <source>
        <dbReference type="SAM" id="MobiDB-lite"/>
    </source>
</evidence>
<reference evidence="5" key="1">
    <citation type="journal article" date="2015" name="PLoS Genet.">
        <title>Genome Sequence and Transcriptome Analyses of Chrysochromulina tobin: Metabolic Tools for Enhanced Algal Fitness in the Prominent Order Prymnesiales (Haptophyceae).</title>
        <authorList>
            <person name="Hovde B.T."/>
            <person name="Deodato C.R."/>
            <person name="Hunsperger H.M."/>
            <person name="Ryken S.A."/>
            <person name="Yost W."/>
            <person name="Jha R.K."/>
            <person name="Patterson J."/>
            <person name="Monnat R.J. Jr."/>
            <person name="Barlow S.B."/>
            <person name="Starkenburg S.R."/>
            <person name="Cattolico R.A."/>
        </authorList>
    </citation>
    <scope>NUCLEOTIDE SEQUENCE</scope>
    <source>
        <strain evidence="5">CCMP291</strain>
    </source>
</reference>
<evidence type="ECO:0000256" key="2">
    <source>
        <dbReference type="SAM" id="Phobius"/>
    </source>
</evidence>
<sequence length="346" mass="38527">MAGIGLLSGLVSAVVGEWIGDDGGKRNWAQRVPNWALLSVLLGGGVLGIKLLDMRQRWNDCVYLVIGAMTTAGLGDVVPSTQASKLFLALYSPLAVVMFARVVGALALRPLHAARRLAQRKVLERYGGTLTQQKLNELTAGPLVRRLDLSVDGTYCTRDQYTLLTLVLQGKVTEEDISECRAAFQQLDETGRERISIVDLELVKRRKRRRIEPKLRQKLLKRLANALLEPPLVLTAQAIRTLDEQLRLERERRTALMEPLREGVEAFFPFLGDARRQGDLGEEPQPLQLPTPPQWRGPAYLPPTKTAKLPAQEESVEDGSEADQDDFETSKETWSSRLADPDDGIF</sequence>
<dbReference type="Gene3D" id="1.10.287.70">
    <property type="match status" value="1"/>
</dbReference>
<evidence type="ECO:0000313" key="5">
    <source>
        <dbReference type="Proteomes" id="UP000037460"/>
    </source>
</evidence>
<organism evidence="4 5">
    <name type="scientific">Chrysochromulina tobinii</name>
    <dbReference type="NCBI Taxonomy" id="1460289"/>
    <lineage>
        <taxon>Eukaryota</taxon>
        <taxon>Haptista</taxon>
        <taxon>Haptophyta</taxon>
        <taxon>Prymnesiophyceae</taxon>
        <taxon>Prymnesiales</taxon>
        <taxon>Chrysochromulinaceae</taxon>
        <taxon>Chrysochromulina</taxon>
    </lineage>
</organism>
<gene>
    <name evidence="4" type="ORF">Ctob_014347</name>
</gene>
<proteinExistence type="predicted"/>
<feature type="domain" description="Potassium channel" evidence="3">
    <location>
        <begin position="45"/>
        <end position="106"/>
    </location>
</feature>
<dbReference type="Pfam" id="PF07885">
    <property type="entry name" value="Ion_trans_2"/>
    <property type="match status" value="1"/>
</dbReference>
<keyword evidence="2" id="KW-1133">Transmembrane helix</keyword>
<dbReference type="OrthoDB" id="415460at2759"/>
<comment type="caution">
    <text evidence="4">The sequence shown here is derived from an EMBL/GenBank/DDBJ whole genome shotgun (WGS) entry which is preliminary data.</text>
</comment>